<comment type="caution">
    <text evidence="2">The sequence shown here is derived from an EMBL/GenBank/DDBJ whole genome shotgun (WGS) entry which is preliminary data.</text>
</comment>
<evidence type="ECO:0000313" key="2">
    <source>
        <dbReference type="EMBL" id="GID61607.1"/>
    </source>
</evidence>
<keyword evidence="1" id="KW-0812">Transmembrane</keyword>
<feature type="transmembrane region" description="Helical" evidence="1">
    <location>
        <begin position="54"/>
        <end position="74"/>
    </location>
</feature>
<dbReference type="Proteomes" id="UP000612282">
    <property type="component" value="Unassembled WGS sequence"/>
</dbReference>
<feature type="transmembrane region" description="Helical" evidence="1">
    <location>
        <begin position="26"/>
        <end position="48"/>
    </location>
</feature>
<protein>
    <submittedName>
        <fullName evidence="2">Uncharacterized protein</fullName>
    </submittedName>
</protein>
<keyword evidence="3" id="KW-1185">Reference proteome</keyword>
<keyword evidence="1" id="KW-1133">Transmembrane helix</keyword>
<gene>
    <name evidence="2" type="ORF">Aco03nite_100110</name>
</gene>
<name>A0ABQ3XSW4_9ACTN</name>
<sequence>MDIQQQGDGSDPRPDRRAELQRKAGIALDWVLLIKATWSTAMLALTLGGSATPTAAGTAAGIALGVTEVVLRAWNRRRH</sequence>
<evidence type="ECO:0000313" key="3">
    <source>
        <dbReference type="Proteomes" id="UP000612282"/>
    </source>
</evidence>
<proteinExistence type="predicted"/>
<evidence type="ECO:0000256" key="1">
    <source>
        <dbReference type="SAM" id="Phobius"/>
    </source>
</evidence>
<accession>A0ABQ3XSW4</accession>
<keyword evidence="1" id="KW-0472">Membrane</keyword>
<dbReference type="RefSeq" id="WP_203809752.1">
    <property type="nucleotide sequence ID" value="NZ_BAAAQE010000002.1"/>
</dbReference>
<reference evidence="2 3" key="1">
    <citation type="submission" date="2021-01" db="EMBL/GenBank/DDBJ databases">
        <title>Whole genome shotgun sequence of Actinoplanes couchii NBRC 106145.</title>
        <authorList>
            <person name="Komaki H."/>
            <person name="Tamura T."/>
        </authorList>
    </citation>
    <scope>NUCLEOTIDE SEQUENCE [LARGE SCALE GENOMIC DNA]</scope>
    <source>
        <strain evidence="2 3">NBRC 106145</strain>
    </source>
</reference>
<dbReference type="EMBL" id="BOMG01000131">
    <property type="protein sequence ID" value="GID61607.1"/>
    <property type="molecule type" value="Genomic_DNA"/>
</dbReference>
<organism evidence="2 3">
    <name type="scientific">Actinoplanes couchii</name>
    <dbReference type="NCBI Taxonomy" id="403638"/>
    <lineage>
        <taxon>Bacteria</taxon>
        <taxon>Bacillati</taxon>
        <taxon>Actinomycetota</taxon>
        <taxon>Actinomycetes</taxon>
        <taxon>Micromonosporales</taxon>
        <taxon>Micromonosporaceae</taxon>
        <taxon>Actinoplanes</taxon>
    </lineage>
</organism>